<keyword evidence="7" id="KW-1185">Reference proteome</keyword>
<comment type="similarity">
    <text evidence="2">Belongs to the lin-54 family.</text>
</comment>
<dbReference type="Gramene" id="TraesCS1A02G428000.2">
    <property type="protein sequence ID" value="TraesCS1A02G428000.2"/>
    <property type="gene ID" value="TraesCS1A02G428000"/>
</dbReference>
<evidence type="ECO:0000313" key="6">
    <source>
        <dbReference type="EnsemblPlants" id="TraesCS1A02G428000.2"/>
    </source>
</evidence>
<dbReference type="EnsemblPlants" id="TraesCS1A02G428000.2">
    <property type="protein sequence ID" value="TraesCS1A02G428000.2"/>
    <property type="gene ID" value="TraesCS1A02G428000"/>
</dbReference>
<organism evidence="6">
    <name type="scientific">Triticum aestivum</name>
    <name type="common">Wheat</name>
    <dbReference type="NCBI Taxonomy" id="4565"/>
    <lineage>
        <taxon>Eukaryota</taxon>
        <taxon>Viridiplantae</taxon>
        <taxon>Streptophyta</taxon>
        <taxon>Embryophyta</taxon>
        <taxon>Tracheophyta</taxon>
        <taxon>Spermatophyta</taxon>
        <taxon>Magnoliopsida</taxon>
        <taxon>Liliopsida</taxon>
        <taxon>Poales</taxon>
        <taxon>Poaceae</taxon>
        <taxon>BOP clade</taxon>
        <taxon>Pooideae</taxon>
        <taxon>Triticodae</taxon>
        <taxon>Triticeae</taxon>
        <taxon>Triticinae</taxon>
        <taxon>Triticum</taxon>
    </lineage>
</organism>
<proteinExistence type="inferred from homology"/>
<gene>
    <name evidence="6" type="primary">LOC123070133</name>
</gene>
<dbReference type="InterPro" id="IPR028307">
    <property type="entry name" value="Lin-54_fam"/>
</dbReference>
<dbReference type="GO" id="GO:0006355">
    <property type="term" value="P:regulation of DNA-templated transcription"/>
    <property type="evidence" value="ECO:0000318"/>
    <property type="project" value="GO_Central"/>
</dbReference>
<dbReference type="GO" id="GO:0005634">
    <property type="term" value="C:nucleus"/>
    <property type="evidence" value="ECO:0000318"/>
    <property type="project" value="GO_Central"/>
</dbReference>
<feature type="domain" description="CRC" evidence="5">
    <location>
        <begin position="2"/>
        <end position="156"/>
    </location>
</feature>
<evidence type="ECO:0000256" key="3">
    <source>
        <dbReference type="ARBA" id="ARBA00023242"/>
    </source>
</evidence>
<evidence type="ECO:0000256" key="1">
    <source>
        <dbReference type="ARBA" id="ARBA00004123"/>
    </source>
</evidence>
<dbReference type="PANTHER" id="PTHR12446">
    <property type="entry name" value="TESMIN/TSO1-RELATED"/>
    <property type="match status" value="1"/>
</dbReference>
<dbReference type="PANTHER" id="PTHR12446:SF34">
    <property type="entry name" value="PROTEIN LIN-54 HOMOLOG"/>
    <property type="match status" value="1"/>
</dbReference>
<accession>A0A3B5Y7M1</accession>
<protein>
    <recommendedName>
        <fullName evidence="5">CRC domain-containing protein</fullName>
    </recommendedName>
</protein>
<dbReference type="PROSITE" id="PS51634">
    <property type="entry name" value="CRC"/>
    <property type="match status" value="1"/>
</dbReference>
<evidence type="ECO:0000259" key="5">
    <source>
        <dbReference type="PROSITE" id="PS51634"/>
    </source>
</evidence>
<dbReference type="InterPro" id="IPR033467">
    <property type="entry name" value="Tesmin/TSO1-like_CXC"/>
</dbReference>
<reference evidence="6" key="1">
    <citation type="submission" date="2018-08" db="EMBL/GenBank/DDBJ databases">
        <authorList>
            <person name="Rossello M."/>
        </authorList>
    </citation>
    <scope>NUCLEOTIDE SEQUENCE [LARGE SCALE GENOMIC DNA]</scope>
    <source>
        <strain evidence="6">cv. Chinese Spring</strain>
    </source>
</reference>
<evidence type="ECO:0000313" key="7">
    <source>
        <dbReference type="Proteomes" id="UP000019116"/>
    </source>
</evidence>
<sequence length="303" mass="31124">MSRTTCSCPNKKCFQGICDCLIRNAVCCSGCNCGGDCQNDLSLGTINPAAAQGTTPTLASGSSANQSAAAQAAADQSAAAQAAAQPQPKPLPAQEPESKGEARNTSPSAVKMKFIDQGCSCRTIGCNHHRCPCFTRNVRCTSNCKCPATICVNPVGAKGDESNTQPGGQQGTSGTPDEAVLEQESQIVQPRDTLSLVSTMSERTCGCTNSDCFQSCVCYTTNVICSPDCKCHGHCLHNVVKRWSAAQGTTPTLASGSSTAQGISQTRPLVLISSAAQAAAQTLPSSSVVAALVPDTKTKALPA</sequence>
<name>A0A3B5Y7M1_WHEAT</name>
<dbReference type="Gramene" id="TraesCS1A03G1041500.1">
    <property type="protein sequence ID" value="TraesCS1A03G1041500.1.CDS"/>
    <property type="gene ID" value="TraesCS1A03G1041500"/>
</dbReference>
<dbReference type="Gramene" id="TraesRN1A0101121100.1">
    <property type="protein sequence ID" value="TraesRN1A0101121100.1"/>
    <property type="gene ID" value="TraesRN1A0101121100"/>
</dbReference>
<dbReference type="SMART" id="SM01114">
    <property type="entry name" value="CXC"/>
    <property type="match status" value="3"/>
</dbReference>
<comment type="subcellular location">
    <subcellularLocation>
        <location evidence="1">Nucleus</location>
    </subcellularLocation>
</comment>
<evidence type="ECO:0000256" key="4">
    <source>
        <dbReference type="SAM" id="MobiDB-lite"/>
    </source>
</evidence>
<dbReference type="InterPro" id="IPR005172">
    <property type="entry name" value="CRC"/>
</dbReference>
<evidence type="ECO:0000256" key="2">
    <source>
        <dbReference type="ARBA" id="ARBA00007267"/>
    </source>
</evidence>
<keyword evidence="3" id="KW-0539">Nucleus</keyword>
<feature type="compositionally biased region" description="Low complexity" evidence="4">
    <location>
        <begin position="59"/>
        <end position="86"/>
    </location>
</feature>
<dbReference type="Proteomes" id="UP000019116">
    <property type="component" value="Chromosome 1A"/>
</dbReference>
<reference evidence="6" key="2">
    <citation type="submission" date="2018-10" db="UniProtKB">
        <authorList>
            <consortium name="EnsemblPlants"/>
        </authorList>
    </citation>
    <scope>IDENTIFICATION</scope>
</reference>
<dbReference type="AlphaFoldDB" id="A0A3B5Y7M1"/>
<feature type="region of interest" description="Disordered" evidence="4">
    <location>
        <begin position="55"/>
        <end position="107"/>
    </location>
</feature>